<dbReference type="GO" id="GO:0015171">
    <property type="term" value="F:amino acid transmembrane transporter activity"/>
    <property type="evidence" value="ECO:0007669"/>
    <property type="project" value="TreeGrafter"/>
</dbReference>
<name>A0A6L7GB97_9RHOB</name>
<protein>
    <submittedName>
        <fullName evidence="7">LysE family transporter</fullName>
    </submittedName>
</protein>
<evidence type="ECO:0000256" key="5">
    <source>
        <dbReference type="ARBA" id="ARBA00023136"/>
    </source>
</evidence>
<evidence type="ECO:0000256" key="6">
    <source>
        <dbReference type="SAM" id="Phobius"/>
    </source>
</evidence>
<comment type="caution">
    <text evidence="7">The sequence shown here is derived from an EMBL/GenBank/DDBJ whole genome shotgun (WGS) entry which is preliminary data.</text>
</comment>
<evidence type="ECO:0000313" key="7">
    <source>
        <dbReference type="EMBL" id="MXN20063.1"/>
    </source>
</evidence>
<feature type="transmembrane region" description="Helical" evidence="6">
    <location>
        <begin position="114"/>
        <end position="140"/>
    </location>
</feature>
<dbReference type="EMBL" id="WUMU01000023">
    <property type="protein sequence ID" value="MXN20063.1"/>
    <property type="molecule type" value="Genomic_DNA"/>
</dbReference>
<dbReference type="AlphaFoldDB" id="A0A6L7GB97"/>
<evidence type="ECO:0000256" key="4">
    <source>
        <dbReference type="ARBA" id="ARBA00022989"/>
    </source>
</evidence>
<dbReference type="PANTHER" id="PTHR30086:SF20">
    <property type="entry name" value="ARGININE EXPORTER PROTEIN ARGO-RELATED"/>
    <property type="match status" value="1"/>
</dbReference>
<feature type="transmembrane region" description="Helical" evidence="6">
    <location>
        <begin position="41"/>
        <end position="70"/>
    </location>
</feature>
<feature type="transmembrane region" description="Helical" evidence="6">
    <location>
        <begin position="184"/>
        <end position="205"/>
    </location>
</feature>
<keyword evidence="3 6" id="KW-0812">Transmembrane</keyword>
<reference evidence="7 8" key="1">
    <citation type="submission" date="2019-12" db="EMBL/GenBank/DDBJ databases">
        <authorList>
            <person name="Li M."/>
        </authorList>
    </citation>
    <scope>NUCLEOTIDE SEQUENCE [LARGE SCALE GENOMIC DNA]</scope>
    <source>
        <strain evidence="7 8">GBMRC 2024</strain>
    </source>
</reference>
<proteinExistence type="predicted"/>
<dbReference type="InterPro" id="IPR001123">
    <property type="entry name" value="LeuE-type"/>
</dbReference>
<dbReference type="RefSeq" id="WP_160896187.1">
    <property type="nucleotide sequence ID" value="NZ_WUMU01000023.1"/>
</dbReference>
<evidence type="ECO:0000313" key="8">
    <source>
        <dbReference type="Proteomes" id="UP000477911"/>
    </source>
</evidence>
<keyword evidence="4 6" id="KW-1133">Transmembrane helix</keyword>
<evidence type="ECO:0000256" key="2">
    <source>
        <dbReference type="ARBA" id="ARBA00022475"/>
    </source>
</evidence>
<keyword evidence="8" id="KW-1185">Reference proteome</keyword>
<feature type="transmembrane region" description="Helical" evidence="6">
    <location>
        <begin position="152"/>
        <end position="172"/>
    </location>
</feature>
<feature type="transmembrane region" description="Helical" evidence="6">
    <location>
        <begin position="76"/>
        <end position="93"/>
    </location>
</feature>
<dbReference type="Proteomes" id="UP000477911">
    <property type="component" value="Unassembled WGS sequence"/>
</dbReference>
<dbReference type="GO" id="GO:0005886">
    <property type="term" value="C:plasma membrane"/>
    <property type="evidence" value="ECO:0007669"/>
    <property type="project" value="UniProtKB-SubCell"/>
</dbReference>
<comment type="subcellular location">
    <subcellularLocation>
        <location evidence="1">Cell membrane</location>
        <topology evidence="1">Multi-pass membrane protein</topology>
    </subcellularLocation>
</comment>
<evidence type="ECO:0000256" key="3">
    <source>
        <dbReference type="ARBA" id="ARBA00022692"/>
    </source>
</evidence>
<dbReference type="PANTHER" id="PTHR30086">
    <property type="entry name" value="ARGININE EXPORTER PROTEIN ARGO"/>
    <property type="match status" value="1"/>
</dbReference>
<organism evidence="7 8">
    <name type="scientific">Pseudooceanicola albus</name>
    <dbReference type="NCBI Taxonomy" id="2692189"/>
    <lineage>
        <taxon>Bacteria</taxon>
        <taxon>Pseudomonadati</taxon>
        <taxon>Pseudomonadota</taxon>
        <taxon>Alphaproteobacteria</taxon>
        <taxon>Rhodobacterales</taxon>
        <taxon>Paracoccaceae</taxon>
        <taxon>Pseudooceanicola</taxon>
    </lineage>
</organism>
<keyword evidence="2" id="KW-1003">Cell membrane</keyword>
<evidence type="ECO:0000256" key="1">
    <source>
        <dbReference type="ARBA" id="ARBA00004651"/>
    </source>
</evidence>
<keyword evidence="5 6" id="KW-0472">Membrane</keyword>
<gene>
    <name evidence="7" type="ORF">GR170_19685</name>
</gene>
<dbReference type="Pfam" id="PF01810">
    <property type="entry name" value="LysE"/>
    <property type="match status" value="1"/>
</dbReference>
<accession>A0A6L7GB97</accession>
<feature type="transmembrane region" description="Helical" evidence="6">
    <location>
        <begin position="12"/>
        <end position="29"/>
    </location>
</feature>
<sequence length="206" mass="21814">MTLSLSDLALYAVAMFVLFMTPGPVWLALTARTLSGGFAAAWPLALGVTLGDALWPLLATLGISLLAAHVAGLLTVLRYVGALLFLVLGVQVLRHAGQGISSDSRLMRPGQWAGFLAGIAVILGNPKAILFYMGILPGFFDLSRVTATDVTAIVLISVCVPFLGNLAFAALVHRLRARLTSPVWMRRTTLFAGGLMILVGLIIPFT</sequence>